<evidence type="ECO:0000313" key="1">
    <source>
        <dbReference type="EMBL" id="NGM50689.1"/>
    </source>
</evidence>
<dbReference type="RefSeq" id="WP_165259481.1">
    <property type="nucleotide sequence ID" value="NZ_JAAKGT010000006.1"/>
</dbReference>
<gene>
    <name evidence="1" type="ORF">G5B46_13810</name>
</gene>
<dbReference type="AlphaFoldDB" id="A0A6G4QZ05"/>
<dbReference type="EMBL" id="JAAKGT010000006">
    <property type="protein sequence ID" value="NGM50689.1"/>
    <property type="molecule type" value="Genomic_DNA"/>
</dbReference>
<organism evidence="1">
    <name type="scientific">Caulobacter sp. 602-2</name>
    <dbReference type="NCBI Taxonomy" id="2710887"/>
    <lineage>
        <taxon>Bacteria</taxon>
        <taxon>Pseudomonadati</taxon>
        <taxon>Pseudomonadota</taxon>
        <taxon>Alphaproteobacteria</taxon>
        <taxon>Caulobacterales</taxon>
        <taxon>Caulobacteraceae</taxon>
        <taxon>Caulobacter</taxon>
    </lineage>
</organism>
<sequence length="336" mass="34993">MVLSLLGRTVQTPEAFSERCRLVLNLIPSGPEWLAWAIRDSNAHFAFADEEGLLGAVPDLHDSALILLPALGLQVCSAKLVTLEIDALKALVAAEQAGGEEALAKARAVLVEHGLLTQADLAAGPAFLATLGVGDAPVFQIMDYPAHVAVLALADVLSGVDAELAREAAAFALTVSSTPAEFADHVEIYVALAGEGEAPAARAARIAGVVRALKGKVFGYLSTLLINEAHIAGIVRQAIGQLLTRGLFLGFTRLSLAVREVVAVGKPMALEDVDAAVRTCIEPISGLLAGGLLGLRKGELRQDGAIEFPIEICGRRLVILLTTGGTVSLDRARLAA</sequence>
<proteinExistence type="predicted"/>
<name>A0A6G4QZ05_9CAUL</name>
<protein>
    <submittedName>
        <fullName evidence="1">Uncharacterized protein</fullName>
    </submittedName>
</protein>
<reference evidence="1" key="1">
    <citation type="submission" date="2020-02" db="EMBL/GenBank/DDBJ databases">
        <authorList>
            <person name="Gao J."/>
            <person name="Sun J."/>
        </authorList>
    </citation>
    <scope>NUCLEOTIDE SEQUENCE</scope>
    <source>
        <strain evidence="1">602-2</strain>
    </source>
</reference>
<accession>A0A6G4QZ05</accession>
<comment type="caution">
    <text evidence="1">The sequence shown here is derived from an EMBL/GenBank/DDBJ whole genome shotgun (WGS) entry which is preliminary data.</text>
</comment>